<dbReference type="PANTHER" id="PTHR39405:SF1">
    <property type="entry name" value="DSC E3 UBIQUITIN LIGASE COMPLEX SUBUNIT 4"/>
    <property type="match status" value="1"/>
</dbReference>
<dbReference type="Proteomes" id="UP001583172">
    <property type="component" value="Unassembled WGS sequence"/>
</dbReference>
<keyword evidence="4" id="KW-1185">Reference proteome</keyword>
<feature type="compositionally biased region" description="Basic and acidic residues" evidence="1">
    <location>
        <begin position="243"/>
        <end position="261"/>
    </location>
</feature>
<dbReference type="Pfam" id="PF08508">
    <property type="entry name" value="DUF1746"/>
    <property type="match status" value="1"/>
</dbReference>
<dbReference type="InterPro" id="IPR013715">
    <property type="entry name" value="DUF1746"/>
</dbReference>
<dbReference type="InterPro" id="IPR038967">
    <property type="entry name" value="Dsc4-like"/>
</dbReference>
<dbReference type="PANTHER" id="PTHR39405">
    <property type="entry name" value="DSC E3 UBIQUITIN LIGASE COMPLEX SUBUNIT 4"/>
    <property type="match status" value="1"/>
</dbReference>
<feature type="domain" description="DUF1746" evidence="2">
    <location>
        <begin position="81"/>
        <end position="198"/>
    </location>
</feature>
<sequence length="382" mass="41192">MSHDEHDAGSTSAAAARQLPPPPPPPPPPQPRPSPGDSDNVNEHDDAAATTDDNSPSRRRDKRRRQALAKKLELVSHLQKSLDMMVFAYICTLYSMECSFIRLLLRLLPHYSFLTPKDTILPPTILLPAEQPHVYTIFIPGLLCMAAHLFLALPQAGEASRGYLHGGVIIDFIGQKPPRSRAAFLALDLAILAAQCLMLAVHQERERIKKAVAPGLRTTLSLSAGGEQQSAEGTSGTTAADTMQDHDAEERGVRREDEAHLDLGGGIELQPLSASGRRRRRGGDNEDGQDDNSAGDRRNGDNDGDEEEDSTYASAAASADALDVMRSGNAVLANFHVVHAVRTAGRSTPGAAAYSLRTLGYGATLAAIAAERRERLIRAQQR</sequence>
<evidence type="ECO:0000313" key="3">
    <source>
        <dbReference type="EMBL" id="KAL1837955.1"/>
    </source>
</evidence>
<feature type="region of interest" description="Disordered" evidence="1">
    <location>
        <begin position="1"/>
        <end position="64"/>
    </location>
</feature>
<accession>A0ABR3V8I9</accession>
<evidence type="ECO:0000256" key="1">
    <source>
        <dbReference type="SAM" id="MobiDB-lite"/>
    </source>
</evidence>
<organism evidence="3 4">
    <name type="scientific">Humicola insolens</name>
    <name type="common">Soft-rot fungus</name>
    <dbReference type="NCBI Taxonomy" id="85995"/>
    <lineage>
        <taxon>Eukaryota</taxon>
        <taxon>Fungi</taxon>
        <taxon>Dikarya</taxon>
        <taxon>Ascomycota</taxon>
        <taxon>Pezizomycotina</taxon>
        <taxon>Sordariomycetes</taxon>
        <taxon>Sordariomycetidae</taxon>
        <taxon>Sordariales</taxon>
        <taxon>Chaetomiaceae</taxon>
        <taxon>Mycothermus</taxon>
    </lineage>
</organism>
<dbReference type="EMBL" id="JAZGSY010000249">
    <property type="protein sequence ID" value="KAL1837955.1"/>
    <property type="molecule type" value="Genomic_DNA"/>
</dbReference>
<protein>
    <recommendedName>
        <fullName evidence="2">DUF1746 domain-containing protein</fullName>
    </recommendedName>
</protein>
<feature type="region of interest" description="Disordered" evidence="1">
    <location>
        <begin position="221"/>
        <end position="315"/>
    </location>
</feature>
<comment type="caution">
    <text evidence="3">The sequence shown here is derived from an EMBL/GenBank/DDBJ whole genome shotgun (WGS) entry which is preliminary data.</text>
</comment>
<evidence type="ECO:0000259" key="2">
    <source>
        <dbReference type="Pfam" id="PF08508"/>
    </source>
</evidence>
<gene>
    <name evidence="3" type="ORF">VTJ49DRAFT_3226</name>
</gene>
<name>A0ABR3V8I9_HUMIN</name>
<feature type="compositionally biased region" description="Pro residues" evidence="1">
    <location>
        <begin position="19"/>
        <end position="34"/>
    </location>
</feature>
<feature type="compositionally biased region" description="Polar residues" evidence="1">
    <location>
        <begin position="221"/>
        <end position="241"/>
    </location>
</feature>
<reference evidence="3 4" key="1">
    <citation type="journal article" date="2024" name="Commun. Biol.">
        <title>Comparative genomic analysis of thermophilic fungi reveals convergent evolutionary adaptations and gene losses.</title>
        <authorList>
            <person name="Steindorff A.S."/>
            <person name="Aguilar-Pontes M.V."/>
            <person name="Robinson A.J."/>
            <person name="Andreopoulos B."/>
            <person name="LaButti K."/>
            <person name="Kuo A."/>
            <person name="Mondo S."/>
            <person name="Riley R."/>
            <person name="Otillar R."/>
            <person name="Haridas S."/>
            <person name="Lipzen A."/>
            <person name="Grimwood J."/>
            <person name="Schmutz J."/>
            <person name="Clum A."/>
            <person name="Reid I.D."/>
            <person name="Moisan M.C."/>
            <person name="Butler G."/>
            <person name="Nguyen T.T.M."/>
            <person name="Dewar K."/>
            <person name="Conant G."/>
            <person name="Drula E."/>
            <person name="Henrissat B."/>
            <person name="Hansel C."/>
            <person name="Singer S."/>
            <person name="Hutchinson M.I."/>
            <person name="de Vries R.P."/>
            <person name="Natvig D.O."/>
            <person name="Powell A.J."/>
            <person name="Tsang A."/>
            <person name="Grigoriev I.V."/>
        </authorList>
    </citation>
    <scope>NUCLEOTIDE SEQUENCE [LARGE SCALE GENOMIC DNA]</scope>
    <source>
        <strain evidence="3 4">CBS 620.91</strain>
    </source>
</reference>
<evidence type="ECO:0000313" key="4">
    <source>
        <dbReference type="Proteomes" id="UP001583172"/>
    </source>
</evidence>
<proteinExistence type="predicted"/>